<keyword evidence="2" id="KW-1185">Reference proteome</keyword>
<proteinExistence type="predicted"/>
<dbReference type="Proteomes" id="UP000193040">
    <property type="component" value="Unassembled WGS sequence"/>
</dbReference>
<reference evidence="1 2" key="1">
    <citation type="submission" date="2017-03" db="EMBL/GenBank/DDBJ databases">
        <title>Genomic insights into Mycobacterium simiae human colonization.</title>
        <authorList>
            <person name="Steffani J.L."/>
            <person name="Brunck M.E."/>
            <person name="Cruz E."/>
            <person name="Montiel R."/>
            <person name="Barona F."/>
        </authorList>
    </citation>
    <scope>NUCLEOTIDE SEQUENCE [LARGE SCALE GENOMIC DNA]</scope>
    <source>
        <strain evidence="1 2">MsiGto</strain>
    </source>
</reference>
<organism evidence="1 2">
    <name type="scientific">Mycobacterium simiae</name>
    <name type="common">Mycobacterium habana</name>
    <dbReference type="NCBI Taxonomy" id="1784"/>
    <lineage>
        <taxon>Bacteria</taxon>
        <taxon>Bacillati</taxon>
        <taxon>Actinomycetota</taxon>
        <taxon>Actinomycetes</taxon>
        <taxon>Mycobacteriales</taxon>
        <taxon>Mycobacteriaceae</taxon>
        <taxon>Mycobacterium</taxon>
        <taxon>Mycobacterium simiae complex</taxon>
    </lineage>
</organism>
<dbReference type="AlphaFoldDB" id="A0A1X0XN75"/>
<evidence type="ECO:0000313" key="2">
    <source>
        <dbReference type="Proteomes" id="UP000193040"/>
    </source>
</evidence>
<accession>A0A1X0XN75</accession>
<sequence length="59" mass="6482">MDLHDRSVSSNDLFALAIGFLGYQRSSTDNPGGRPLQGTVQMSRFDLLMPGRSLLRQAS</sequence>
<name>A0A1X0XN75_MYCSI</name>
<gene>
    <name evidence="1" type="ORF">B5M45_27100</name>
</gene>
<protein>
    <submittedName>
        <fullName evidence="1">Uncharacterized protein</fullName>
    </submittedName>
</protein>
<comment type="caution">
    <text evidence="1">The sequence shown here is derived from an EMBL/GenBank/DDBJ whole genome shotgun (WGS) entry which is preliminary data.</text>
</comment>
<dbReference type="EMBL" id="MZZM01000034">
    <property type="protein sequence ID" value="ORJ54310.1"/>
    <property type="molecule type" value="Genomic_DNA"/>
</dbReference>
<evidence type="ECO:0000313" key="1">
    <source>
        <dbReference type="EMBL" id="ORJ54310.1"/>
    </source>
</evidence>